<organism evidence="1 2">
    <name type="scientific">Naganishia vaughanmartiniae</name>
    <dbReference type="NCBI Taxonomy" id="1424756"/>
    <lineage>
        <taxon>Eukaryota</taxon>
        <taxon>Fungi</taxon>
        <taxon>Dikarya</taxon>
        <taxon>Basidiomycota</taxon>
        <taxon>Agaricomycotina</taxon>
        <taxon>Tremellomycetes</taxon>
        <taxon>Filobasidiales</taxon>
        <taxon>Filobasidiaceae</taxon>
        <taxon>Naganishia</taxon>
    </lineage>
</organism>
<evidence type="ECO:0000313" key="2">
    <source>
        <dbReference type="Proteomes" id="UP001243375"/>
    </source>
</evidence>
<name>A0ACC2WS77_9TREE</name>
<sequence length="1312" mass="144352">MNIHRVSDGAYEQSAIRLSEYNTLPELREAVSSILDIPEASLILFLGTGKALDDKVFLELWENAAPHNNQTGSRESLSPNESRRDVMQEATVHGGIYAFDRDAFGAEPEEFVKGLEEELVLEPELPSRPLHSAHLQNQTLAPFLIHLHTLHNLADRMEVQLRGLGIAGGNLEEHLGKLVDGRATDEDGEDEEEEVNKHPLHGRLETAASGGRSGWRAFQRLVEHELARELDFIGPYASVHPPPTALQHGKRQEEPIWGMEQDMHVISRIEVHESFRRALPVAGVGAAKPKDAPSNSGGPVHMARGASGSPTSTTNPGGVPFPDSRDARAGSSREEKRRTLADYVNYGRMKVVRDNCRKIYDDHQTQYAAITQDLFTLQSSTEQIMRSIDGLSPQVEQEVAFLLAEAEAVVDEARMLVVEDPDVHWQSLRALDATMRGLVVAMTNLKNDFCLQLHIHLHSISLQQSTIAHISGTMSSLELALLSTRSSATSASSGKMSGFTHLDRLRNMLSAYLDTSLEILWRQSLSQVLEAKTSGFTESLAGFLAMERKRRRVFEQAELTLLPPDINVFARHVAGAPSPTPDGGTPDFEFSVRGGFEELRDRHITRTDLEILVSTVDALKQDPALVPYLATSQDNVLDRAINKLKNLMDDMDLSILQLETLWAEKPAIPSFTSDRPQDGELARLTQEYAAMQSSHERLLQQVQDTEQRPMANDSGLAEENESLHQQIAQLQVELHHRQSLHEQDLARMQQLEADRSQILQGLSDARNDEETLAARLVGLQAELDSVVSALNQTRSERDQLADDSAHVVESAVEARLEELQGDRLQLQEQSAALLVEIEQVKSTHHSHLESLQNRHGREVDGLKAELGMAKAQAKESQRGKVDLLQDLSVIKADLAAVRDELRSAGEFNMSVIKLASKYHDCIARLHAAIQSSATISGSTSALLKPPDPAGAVVTTATDGQSLLQQELDTLQGYDLDAFTDAVNRTMSLVKKWQKSCRSYRDRAKDKLAFSNFARGDLALFLPTRNATAKSWAAFNISSPHHFLRVASHPTLDEQVKNREWIVARITKIDEDVVETTLRPDSNPYGLAEGIRYYSLSVEPYTPSSIAKLRRSDSGNKMPAMSTPGALLTSRTLSTGPNTDYFGSITMNKRTAPLPESTVPTPREAEPRVVAFTQPRRPSSVASSQGSTFSKKGKGFHYGTATKAASTLAVSSPTAAGLDRPIGAGLPLETQQRTTTQRRSFSSTLPPADSSSPDPFESPAAALQRPTLHPQLRPGSFSRRVATTTADADNAAGMGQGALDILKRIESERTVKK</sequence>
<keyword evidence="2" id="KW-1185">Reference proteome</keyword>
<dbReference type="Proteomes" id="UP001243375">
    <property type="component" value="Unassembled WGS sequence"/>
</dbReference>
<reference evidence="1" key="1">
    <citation type="submission" date="2023-04" db="EMBL/GenBank/DDBJ databases">
        <title>Draft Genome sequencing of Naganishia species isolated from polar environments using Oxford Nanopore Technology.</title>
        <authorList>
            <person name="Leo P."/>
            <person name="Venkateswaran K."/>
        </authorList>
    </citation>
    <scope>NUCLEOTIDE SEQUENCE</scope>
    <source>
        <strain evidence="1">MNA-CCFEE 5425</strain>
    </source>
</reference>
<comment type="caution">
    <text evidence="1">The sequence shown here is derived from an EMBL/GenBank/DDBJ whole genome shotgun (WGS) entry which is preliminary data.</text>
</comment>
<proteinExistence type="predicted"/>
<dbReference type="EMBL" id="JASBWU010000020">
    <property type="protein sequence ID" value="KAJ9114014.1"/>
    <property type="molecule type" value="Genomic_DNA"/>
</dbReference>
<evidence type="ECO:0000313" key="1">
    <source>
        <dbReference type="EMBL" id="KAJ9114014.1"/>
    </source>
</evidence>
<protein>
    <submittedName>
        <fullName evidence="1">Uncharacterized protein</fullName>
    </submittedName>
</protein>
<accession>A0ACC2WS77</accession>
<gene>
    <name evidence="1" type="ORF">QFC22_005834</name>
</gene>